<comment type="caution">
    <text evidence="8">Lacks conserved residue(s) required for the propagation of feature annotation.</text>
</comment>
<evidence type="ECO:0000256" key="2">
    <source>
        <dbReference type="ARBA" id="ARBA00022670"/>
    </source>
</evidence>
<dbReference type="PROSITE" id="PS00138">
    <property type="entry name" value="SUBTILASE_SER"/>
    <property type="match status" value="1"/>
</dbReference>
<keyword evidence="4" id="KW-0732">Signal</keyword>
<protein>
    <recommendedName>
        <fullName evidence="9">P/Homo B domain-containing protein</fullName>
    </recommendedName>
</protein>
<evidence type="ECO:0000313" key="10">
    <source>
        <dbReference type="EMBL" id="CAL4163576.1"/>
    </source>
</evidence>
<dbReference type="GO" id="GO:0005802">
    <property type="term" value="C:trans-Golgi network"/>
    <property type="evidence" value="ECO:0007669"/>
    <property type="project" value="TreeGrafter"/>
</dbReference>
<comment type="similarity">
    <text evidence="1">Belongs to the peptidase S8 family. Furin subfamily.</text>
</comment>
<keyword evidence="3" id="KW-0165">Cleavage on pair of basic residues</keyword>
<dbReference type="CDD" id="cd04059">
    <property type="entry name" value="Peptidases_S8_Protein_convertases_Kexins_Furin-like"/>
    <property type="match status" value="1"/>
</dbReference>
<dbReference type="InterPro" id="IPR036852">
    <property type="entry name" value="Peptidase_S8/S53_dom_sf"/>
</dbReference>
<dbReference type="Pfam" id="PF01483">
    <property type="entry name" value="P_proprotein"/>
    <property type="match status" value="1"/>
</dbReference>
<organism evidence="10 11">
    <name type="scientific">Meganyctiphanes norvegica</name>
    <name type="common">Northern krill</name>
    <name type="synonym">Thysanopoda norvegica</name>
    <dbReference type="NCBI Taxonomy" id="48144"/>
    <lineage>
        <taxon>Eukaryota</taxon>
        <taxon>Metazoa</taxon>
        <taxon>Ecdysozoa</taxon>
        <taxon>Arthropoda</taxon>
        <taxon>Crustacea</taxon>
        <taxon>Multicrustacea</taxon>
        <taxon>Malacostraca</taxon>
        <taxon>Eumalacostraca</taxon>
        <taxon>Eucarida</taxon>
        <taxon>Euphausiacea</taxon>
        <taxon>Euphausiidae</taxon>
        <taxon>Meganyctiphanes</taxon>
    </lineage>
</organism>
<reference evidence="10 11" key="1">
    <citation type="submission" date="2024-05" db="EMBL/GenBank/DDBJ databases">
        <authorList>
            <person name="Wallberg A."/>
        </authorList>
    </citation>
    <scope>NUCLEOTIDE SEQUENCE [LARGE SCALE GENOMIC DNA]</scope>
</reference>
<evidence type="ECO:0000256" key="3">
    <source>
        <dbReference type="ARBA" id="ARBA00022685"/>
    </source>
</evidence>
<dbReference type="EMBL" id="CAXKWB010046272">
    <property type="protein sequence ID" value="CAL4163576.1"/>
    <property type="molecule type" value="Genomic_DNA"/>
</dbReference>
<dbReference type="SUPFAM" id="SSF52743">
    <property type="entry name" value="Subtilisin-like"/>
    <property type="match status" value="1"/>
</dbReference>
<evidence type="ECO:0000313" key="11">
    <source>
        <dbReference type="Proteomes" id="UP001497623"/>
    </source>
</evidence>
<dbReference type="Gene3D" id="2.60.120.260">
    <property type="entry name" value="Galactose-binding domain-like"/>
    <property type="match status" value="1"/>
</dbReference>
<dbReference type="SUPFAM" id="SSF49785">
    <property type="entry name" value="Galactose-binding domain-like"/>
    <property type="match status" value="1"/>
</dbReference>
<evidence type="ECO:0000256" key="5">
    <source>
        <dbReference type="ARBA" id="ARBA00022801"/>
    </source>
</evidence>
<dbReference type="PROSITE" id="PS51892">
    <property type="entry name" value="SUBTILASE"/>
    <property type="match status" value="1"/>
</dbReference>
<dbReference type="PROSITE" id="PS51829">
    <property type="entry name" value="P_HOMO_B"/>
    <property type="match status" value="1"/>
</dbReference>
<dbReference type="InterPro" id="IPR008979">
    <property type="entry name" value="Galactose-bd-like_sf"/>
</dbReference>
<dbReference type="GO" id="GO:0000139">
    <property type="term" value="C:Golgi membrane"/>
    <property type="evidence" value="ECO:0007669"/>
    <property type="project" value="TreeGrafter"/>
</dbReference>
<dbReference type="InterPro" id="IPR023828">
    <property type="entry name" value="Peptidase_S8_Ser-AS"/>
</dbReference>
<dbReference type="InterPro" id="IPR034182">
    <property type="entry name" value="Kexin/furin"/>
</dbReference>
<evidence type="ECO:0000256" key="8">
    <source>
        <dbReference type="PROSITE-ProRule" id="PRU01240"/>
    </source>
</evidence>
<dbReference type="GO" id="GO:0016485">
    <property type="term" value="P:protein processing"/>
    <property type="evidence" value="ECO:0007669"/>
    <property type="project" value="TreeGrafter"/>
</dbReference>
<proteinExistence type="inferred from homology"/>
<evidence type="ECO:0000256" key="1">
    <source>
        <dbReference type="ARBA" id="ARBA00005325"/>
    </source>
</evidence>
<dbReference type="PANTHER" id="PTHR42884:SF23">
    <property type="entry name" value="FURIN-LIKE PROTEASE 2"/>
    <property type="match status" value="1"/>
</dbReference>
<dbReference type="Pfam" id="PF00082">
    <property type="entry name" value="Peptidase_S8"/>
    <property type="match status" value="1"/>
</dbReference>
<keyword evidence="2" id="KW-0645">Protease</keyword>
<gene>
    <name evidence="10" type="ORF">MNOR_LOCUS32999</name>
</gene>
<dbReference type="PANTHER" id="PTHR42884">
    <property type="entry name" value="PROPROTEIN CONVERTASE SUBTILISIN/KEXIN-RELATED"/>
    <property type="match status" value="1"/>
</dbReference>
<dbReference type="InterPro" id="IPR002884">
    <property type="entry name" value="P_dom"/>
</dbReference>
<keyword evidence="11" id="KW-1185">Reference proteome</keyword>
<dbReference type="Gene3D" id="3.40.50.200">
    <property type="entry name" value="Peptidase S8/S53 domain"/>
    <property type="match status" value="1"/>
</dbReference>
<comment type="caution">
    <text evidence="10">The sequence shown here is derived from an EMBL/GenBank/DDBJ whole genome shotgun (WGS) entry which is preliminary data.</text>
</comment>
<feature type="non-terminal residue" evidence="10">
    <location>
        <position position="737"/>
    </location>
</feature>
<evidence type="ECO:0000256" key="7">
    <source>
        <dbReference type="ARBA" id="ARBA00023157"/>
    </source>
</evidence>
<dbReference type="GO" id="GO:0004252">
    <property type="term" value="F:serine-type endopeptidase activity"/>
    <property type="evidence" value="ECO:0007669"/>
    <property type="project" value="InterPro"/>
</dbReference>
<keyword evidence="6" id="KW-0720">Serine protease</keyword>
<name>A0AAV2S8C2_MEGNR</name>
<keyword evidence="5" id="KW-0378">Hydrolase</keyword>
<keyword evidence="7" id="KW-1015">Disulfide bond</keyword>
<accession>A0AAV2S8C2</accession>
<evidence type="ECO:0000256" key="6">
    <source>
        <dbReference type="ARBA" id="ARBA00022825"/>
    </source>
</evidence>
<dbReference type="AlphaFoldDB" id="A0AAV2S8C2"/>
<feature type="domain" description="P/Homo B" evidence="9">
    <location>
        <begin position="608"/>
        <end position="737"/>
    </location>
</feature>
<dbReference type="InterPro" id="IPR000209">
    <property type="entry name" value="Peptidase_S8/S53_dom"/>
</dbReference>
<sequence>MQMLMTTKLCMWPISSNKVRCVYRSVRFHVIYMLFKDNYPSLRVTVWLLKGQLDVSDCPFAPHTASRIPTEENTLEWWELVVRFGLRFFTHILELTFTHSFTRSFQTFEHHLNDTLLIGVLSGSLGLNNRIIFSVKFGVKFGFGHKIFSHYFNFLMNKVRPNKEACLMGSGSLRSQEKHFKLRPNDKKRVCVSVRPSVRLSVLLVQRKEIGHTPNSLFTRGGGRSGRGNVIKQPCHLAKTERDRNWIFFMKSLRVTGLKMEFRPYDHIFKNISYQHTASHIPTGKGLKGSSVWEVRFGLRFSPTILELTISGEVERVHSAEANVELYVVQDIRRDRTTTKKIELGYSSRVIYTIADVLSILYSPICEVILFRYNNTTGVRIVDGRVTDVQEAIALSRHNKLVDIFSASWGPTDDGTKVEGPGKLATQAFQEGITRGRDGNGTIFVWASGNGGIFGDNCNLDGYTSSIFTLSVSSITDRGESTFYGEPCASTLAAVYVGGSHIRGERQKRNIQVVVPELDGDCTEHFQGTSAAAPLMAGIVALALEANPSLSWRDVQQLVVESSAPTSDALKEKGWATNGIGKMFHLMQGYGAVNGGRLVELALNWKNLPPQKTVVIPMFTEDMATNGSGWYNISHNVDMTGLPAEVAITSLEHVVANVTLTTTKRQLWNVYIISPQGTTSQVLTYRPSDIRGTGFNDWPFMSVHFWGENPNGLWTVALRDESEDHGDLKKLALTLYG</sequence>
<evidence type="ECO:0000259" key="9">
    <source>
        <dbReference type="PROSITE" id="PS51829"/>
    </source>
</evidence>
<evidence type="ECO:0000256" key="4">
    <source>
        <dbReference type="ARBA" id="ARBA00022729"/>
    </source>
</evidence>
<dbReference type="Proteomes" id="UP001497623">
    <property type="component" value="Unassembled WGS sequence"/>
</dbReference>